<organism evidence="3 4">
    <name type="scientific">Natronosalvus rutilus</name>
    <dbReference type="NCBI Taxonomy" id="2953753"/>
    <lineage>
        <taxon>Archaea</taxon>
        <taxon>Methanobacteriati</taxon>
        <taxon>Methanobacteriota</taxon>
        <taxon>Stenosarchaea group</taxon>
        <taxon>Halobacteria</taxon>
        <taxon>Halobacteriales</taxon>
        <taxon>Natrialbaceae</taxon>
        <taxon>Natronosalvus</taxon>
    </lineage>
</organism>
<dbReference type="Proteomes" id="UP001056855">
    <property type="component" value="Chromosome"/>
</dbReference>
<dbReference type="InterPro" id="IPR058318">
    <property type="entry name" value="DUF8005"/>
</dbReference>
<dbReference type="AlphaFoldDB" id="A0A9E7SVK2"/>
<evidence type="ECO:0000256" key="2">
    <source>
        <dbReference type="SAM" id="Phobius"/>
    </source>
</evidence>
<dbReference type="RefSeq" id="WP_254156260.1">
    <property type="nucleotide sequence ID" value="NZ_CP100355.1"/>
</dbReference>
<keyword evidence="2" id="KW-1133">Transmembrane helix</keyword>
<dbReference type="EMBL" id="CP100355">
    <property type="protein sequence ID" value="UTF52363.1"/>
    <property type="molecule type" value="Genomic_DNA"/>
</dbReference>
<dbReference type="KEGG" id="sawl:NGM29_11230"/>
<sequence length="67" mass="8072">MSSLIPVVYYGGLTILFFFWIYGIVSFALDVKNRIIPGIAQYRRGRAKREQQREQDRERTEREEQLY</sequence>
<keyword evidence="2" id="KW-0812">Transmembrane</keyword>
<evidence type="ECO:0000313" key="3">
    <source>
        <dbReference type="EMBL" id="UTF52363.1"/>
    </source>
</evidence>
<gene>
    <name evidence="3" type="ORF">NGM29_11230</name>
</gene>
<feature type="transmembrane region" description="Helical" evidence="2">
    <location>
        <begin position="6"/>
        <end position="29"/>
    </location>
</feature>
<name>A0A9E7SVK2_9EURY</name>
<evidence type="ECO:0000256" key="1">
    <source>
        <dbReference type="SAM" id="MobiDB-lite"/>
    </source>
</evidence>
<reference evidence="3" key="1">
    <citation type="submission" date="2022-06" db="EMBL/GenBank/DDBJ databases">
        <title>Diverse halophilic archaea isolated from saline environments.</title>
        <authorList>
            <person name="Cui H.-L."/>
        </authorList>
    </citation>
    <scope>NUCLEOTIDE SEQUENCE</scope>
    <source>
        <strain evidence="3">WLHS1</strain>
    </source>
</reference>
<protein>
    <submittedName>
        <fullName evidence="3">Uncharacterized protein</fullName>
    </submittedName>
</protein>
<dbReference type="Pfam" id="PF26027">
    <property type="entry name" value="DUF8005"/>
    <property type="match status" value="1"/>
</dbReference>
<dbReference type="GeneID" id="73290626"/>
<evidence type="ECO:0000313" key="4">
    <source>
        <dbReference type="Proteomes" id="UP001056855"/>
    </source>
</evidence>
<keyword evidence="4" id="KW-1185">Reference proteome</keyword>
<feature type="compositionally biased region" description="Basic and acidic residues" evidence="1">
    <location>
        <begin position="48"/>
        <end position="67"/>
    </location>
</feature>
<feature type="region of interest" description="Disordered" evidence="1">
    <location>
        <begin position="43"/>
        <end position="67"/>
    </location>
</feature>
<keyword evidence="2" id="KW-0472">Membrane</keyword>
<proteinExistence type="predicted"/>
<accession>A0A9E7SVK2</accession>